<dbReference type="Gene3D" id="3.40.250.10">
    <property type="entry name" value="Rhodanese-like domain"/>
    <property type="match status" value="1"/>
</dbReference>
<dbReference type="NCBIfam" id="NF008751">
    <property type="entry name" value="PRK11784.1-3"/>
    <property type="match status" value="1"/>
</dbReference>
<dbReference type="InterPro" id="IPR058840">
    <property type="entry name" value="AAA_SelU"/>
</dbReference>
<dbReference type="PANTHER" id="PTHR30401:SF0">
    <property type="entry name" value="TRNA 2-SELENOURIDINE SYNTHASE"/>
    <property type="match status" value="1"/>
</dbReference>
<evidence type="ECO:0000256" key="2">
    <source>
        <dbReference type="HAMAP-Rule" id="MF_01622"/>
    </source>
</evidence>
<dbReference type="PROSITE" id="PS50206">
    <property type="entry name" value="RHODANESE_3"/>
    <property type="match status" value="1"/>
</dbReference>
<sequence length="369" mass="41845">MKTQDIEDYHSLILNRVPMMDVRAPIEYVTGHLPTAINLPIMNDDERAQVGTCYKEKGSAAAVALGHQLVSGANKADKMAAWQDFYHAHPNAVIYCARGGMRSQITQHWLSERGMDIPRVHLGYKGLRRYLLSVLDNAPNHAMLMISGNTGTGKTDLLHEFSASIDLEGLANHHGSAFGKTLTAQPSQALFENELAACCVLKEKEPLWLIEDESRNIGKLYLPECFHQSMKQAPVVIIDEPLDHRLARISQLYFSEMSAQYQQQYGEAKGWQQYAAYLHHGLFAVQKRLGLERYRDLDAALTHALQVQHNTGDISAHLNWLEPLLTTYYDPMYEYQLSQKQDRVLFRGNYGAIRDFVSHHLLTQNELLN</sequence>
<comment type="catalytic activity">
    <reaction evidence="2">
        <text>5-methylaminomethyl-S-(2E)-geranyl-thiouridine(34) in tRNA + selenophosphate + H(+) = 5-methylaminomethyl-2-(Se-phospho)selenouridine(34) in tRNA + (2E)-thiogeraniol</text>
        <dbReference type="Rhea" id="RHEA:60172"/>
        <dbReference type="Rhea" id="RHEA-COMP:14654"/>
        <dbReference type="Rhea" id="RHEA-COMP:15523"/>
        <dbReference type="ChEBI" id="CHEBI:15378"/>
        <dbReference type="ChEBI" id="CHEBI:16144"/>
        <dbReference type="ChEBI" id="CHEBI:140632"/>
        <dbReference type="ChEBI" id="CHEBI:143702"/>
        <dbReference type="ChEBI" id="CHEBI:143703"/>
    </reaction>
</comment>
<evidence type="ECO:0000256" key="1">
    <source>
        <dbReference type="ARBA" id="ARBA00023266"/>
    </source>
</evidence>
<dbReference type="AlphaFoldDB" id="A0AB35C0J4"/>
<comment type="caution">
    <text evidence="4">The sequence shown here is derived from an EMBL/GenBank/DDBJ whole genome shotgun (WGS) entry which is preliminary data.</text>
</comment>
<dbReference type="PANTHER" id="PTHR30401">
    <property type="entry name" value="TRNA 2-SELENOURIDINE SYNTHASE"/>
    <property type="match status" value="1"/>
</dbReference>
<keyword evidence="1 2" id="KW-0711">Selenium</keyword>
<comment type="catalytic activity">
    <reaction evidence="2">
        <text>5-methylaminomethyl-2-thiouridine(34) in tRNA + (2E)-geranyl diphosphate = 5-methylaminomethyl-S-(2E)-geranyl-thiouridine(34) in tRNA + diphosphate</text>
        <dbReference type="Rhea" id="RHEA:14085"/>
        <dbReference type="Rhea" id="RHEA-COMP:10195"/>
        <dbReference type="Rhea" id="RHEA-COMP:14654"/>
        <dbReference type="ChEBI" id="CHEBI:33019"/>
        <dbReference type="ChEBI" id="CHEBI:58057"/>
        <dbReference type="ChEBI" id="CHEBI:74455"/>
        <dbReference type="ChEBI" id="CHEBI:140632"/>
    </reaction>
</comment>
<feature type="active site" description="S-selanylcysteine intermediate" evidence="2">
    <location>
        <position position="96"/>
    </location>
</feature>
<feature type="domain" description="Rhodanese" evidence="3">
    <location>
        <begin position="13"/>
        <end position="136"/>
    </location>
</feature>
<dbReference type="GO" id="GO:0016765">
    <property type="term" value="F:transferase activity, transferring alkyl or aryl (other than methyl) groups"/>
    <property type="evidence" value="ECO:0007669"/>
    <property type="project" value="UniProtKB-UniRule"/>
</dbReference>
<proteinExistence type="inferred from homology"/>
<comment type="subunit">
    <text evidence="2">Monomer.</text>
</comment>
<dbReference type="InterPro" id="IPR017582">
    <property type="entry name" value="SelU"/>
</dbReference>
<organism evidence="4 5">
    <name type="scientific">Wohlfahrtiimonas chitiniclastica</name>
    <dbReference type="NCBI Taxonomy" id="400946"/>
    <lineage>
        <taxon>Bacteria</taxon>
        <taxon>Pseudomonadati</taxon>
        <taxon>Pseudomonadota</taxon>
        <taxon>Gammaproteobacteria</taxon>
        <taxon>Cardiobacteriales</taxon>
        <taxon>Ignatzschineriaceae</taxon>
        <taxon>Wohlfahrtiimonas</taxon>
    </lineage>
</organism>
<dbReference type="Pfam" id="PF00581">
    <property type="entry name" value="Rhodanese"/>
    <property type="match status" value="1"/>
</dbReference>
<dbReference type="NCBIfam" id="NF008750">
    <property type="entry name" value="PRK11784.1-2"/>
    <property type="match status" value="1"/>
</dbReference>
<dbReference type="HAMAP" id="MF_01622">
    <property type="entry name" value="tRNA_sel_U_synth"/>
    <property type="match status" value="1"/>
</dbReference>
<name>A0AB35C0J4_9GAMM</name>
<gene>
    <name evidence="4" type="primary">mnmH</name>
    <name evidence="2" type="synonym">selU</name>
    <name evidence="4" type="ORF">J7561_06605</name>
</gene>
<dbReference type="GO" id="GO:0043828">
    <property type="term" value="F:tRNA 2-selenouridine synthase activity"/>
    <property type="evidence" value="ECO:0007669"/>
    <property type="project" value="UniProtKB-EC"/>
</dbReference>
<comment type="function">
    <text evidence="2">Involved in the post-transcriptional modification of the uridine at the wobble position (U34) of tRNA(Lys), tRNA(Glu) and tRNA(Gln). Catalyzes the conversion of 2-thiouridine (S2U-RNA) to 2-selenouridine (Se2U-RNA). Acts in a two-step process involving geranylation of 2-thiouridine (S2U) to S-geranyl-2-thiouridine (geS2U) and subsequent selenation of the latter derivative to 2-selenouridine (Se2U) in the tRNA chain.</text>
</comment>
<comment type="catalytic activity">
    <reaction evidence="2">
        <text>5-methylaminomethyl-2-thiouridine(34) in tRNA + selenophosphate + (2E)-geranyl diphosphate + H2O + H(+) = 5-methylaminomethyl-2-selenouridine(34) in tRNA + (2E)-thiogeraniol + phosphate + diphosphate</text>
        <dbReference type="Rhea" id="RHEA:42716"/>
        <dbReference type="Rhea" id="RHEA-COMP:10195"/>
        <dbReference type="Rhea" id="RHEA-COMP:10196"/>
        <dbReference type="ChEBI" id="CHEBI:15377"/>
        <dbReference type="ChEBI" id="CHEBI:15378"/>
        <dbReference type="ChEBI" id="CHEBI:16144"/>
        <dbReference type="ChEBI" id="CHEBI:33019"/>
        <dbReference type="ChEBI" id="CHEBI:43474"/>
        <dbReference type="ChEBI" id="CHEBI:58057"/>
        <dbReference type="ChEBI" id="CHEBI:74455"/>
        <dbReference type="ChEBI" id="CHEBI:82743"/>
        <dbReference type="ChEBI" id="CHEBI:143703"/>
        <dbReference type="EC" id="2.9.1.3"/>
    </reaction>
</comment>
<reference evidence="4" key="1">
    <citation type="submission" date="2021-03" db="EMBL/GenBank/DDBJ databases">
        <title>Identification and antibiotic profiling of Wohlfahrtiimonas chitiniclastica, an underestimated human pathogen.</title>
        <authorList>
            <person name="Kopf A."/>
            <person name="Bunk B."/>
            <person name="Coldewey S."/>
            <person name="Gunzer F."/>
            <person name="Riedel T."/>
            <person name="Schroettner P."/>
        </authorList>
    </citation>
    <scope>NUCLEOTIDE SEQUENCE</scope>
    <source>
        <strain evidence="4">DSM 100917</strain>
    </source>
</reference>
<protein>
    <recommendedName>
        <fullName evidence="2">tRNA 2-selenouridine synthase</fullName>
        <ecNumber evidence="2">2.9.1.3</ecNumber>
    </recommendedName>
</protein>
<dbReference type="EC" id="2.9.1.3" evidence="2"/>
<dbReference type="SUPFAM" id="SSF52821">
    <property type="entry name" value="Rhodanese/Cell cycle control phosphatase"/>
    <property type="match status" value="1"/>
</dbReference>
<evidence type="ECO:0000313" key="5">
    <source>
        <dbReference type="Proteomes" id="UP000680020"/>
    </source>
</evidence>
<dbReference type="EMBL" id="JAGIBU010000005">
    <property type="protein sequence ID" value="MBS7824873.1"/>
    <property type="molecule type" value="Genomic_DNA"/>
</dbReference>
<comment type="catalytic activity">
    <reaction evidence="2">
        <text>5-methylaminomethyl-2-(Se-phospho)selenouridine(34) in tRNA + H2O = 5-methylaminomethyl-2-selenouridine(34) in tRNA + phosphate</text>
        <dbReference type="Rhea" id="RHEA:60176"/>
        <dbReference type="Rhea" id="RHEA-COMP:10196"/>
        <dbReference type="Rhea" id="RHEA-COMP:15523"/>
        <dbReference type="ChEBI" id="CHEBI:15377"/>
        <dbReference type="ChEBI" id="CHEBI:43474"/>
        <dbReference type="ChEBI" id="CHEBI:82743"/>
        <dbReference type="ChEBI" id="CHEBI:143702"/>
    </reaction>
</comment>
<comment type="similarity">
    <text evidence="2">Belongs to the SelU family.</text>
</comment>
<keyword evidence="2 4" id="KW-0808">Transferase</keyword>
<dbReference type="NCBIfam" id="TIGR03167">
    <property type="entry name" value="tRNA_sel_U_synt"/>
    <property type="match status" value="1"/>
</dbReference>
<dbReference type="SMART" id="SM00450">
    <property type="entry name" value="RHOD"/>
    <property type="match status" value="1"/>
</dbReference>
<dbReference type="InterPro" id="IPR036873">
    <property type="entry name" value="Rhodanese-like_dom_sf"/>
</dbReference>
<evidence type="ECO:0000259" key="3">
    <source>
        <dbReference type="PROSITE" id="PS50206"/>
    </source>
</evidence>
<dbReference type="InterPro" id="IPR001763">
    <property type="entry name" value="Rhodanese-like_dom"/>
</dbReference>
<dbReference type="Pfam" id="PF26341">
    <property type="entry name" value="AAA_SelU"/>
    <property type="match status" value="1"/>
</dbReference>
<dbReference type="GO" id="GO:0002098">
    <property type="term" value="P:tRNA wobble uridine modification"/>
    <property type="evidence" value="ECO:0007669"/>
    <property type="project" value="UniProtKB-UniRule"/>
</dbReference>
<dbReference type="RefSeq" id="WP_213404060.1">
    <property type="nucleotide sequence ID" value="NZ_JAGIBT010000006.1"/>
</dbReference>
<evidence type="ECO:0000313" key="4">
    <source>
        <dbReference type="EMBL" id="MBS7824873.1"/>
    </source>
</evidence>
<dbReference type="Proteomes" id="UP000680020">
    <property type="component" value="Unassembled WGS sequence"/>
</dbReference>
<accession>A0AB35C0J4</accession>